<dbReference type="CDD" id="cd22641">
    <property type="entry name" value="C24-like"/>
    <property type="match status" value="1"/>
</dbReference>
<dbReference type="Proteomes" id="UP000175968">
    <property type="component" value="Chromosome"/>
</dbReference>
<evidence type="ECO:0000313" key="2">
    <source>
        <dbReference type="Proteomes" id="UP000175968"/>
    </source>
</evidence>
<evidence type="ECO:0000313" key="1">
    <source>
        <dbReference type="EMBL" id="AOW09529.1"/>
    </source>
</evidence>
<dbReference type="RefSeq" id="WP_051877695.1">
    <property type="nucleotide sequence ID" value="NZ_CP017479.1"/>
</dbReference>
<dbReference type="EMBL" id="CP017479">
    <property type="protein sequence ID" value="AOW09529.1"/>
    <property type="molecule type" value="Genomic_DNA"/>
</dbReference>
<name>A0AAC9I3B8_9FLAO</name>
<proteinExistence type="predicted"/>
<dbReference type="KEGG" id="fgl:EM308_08455"/>
<gene>
    <name evidence="1" type="ORF">EM308_08455</name>
</gene>
<reference evidence="1 2" key="1">
    <citation type="submission" date="2016-10" db="EMBL/GenBank/DDBJ databases">
        <title>Flavobacterium gilvum sp. nov., isolated from stream water.</title>
        <authorList>
            <person name="Shin S.-K."/>
            <person name="Cho Y.-J."/>
            <person name="Yi H."/>
        </authorList>
    </citation>
    <scope>NUCLEOTIDE SEQUENCE [LARGE SCALE GENOMIC DNA]</scope>
    <source>
        <strain evidence="1 2">EM1308</strain>
    </source>
</reference>
<accession>A0AAC9I3B8</accession>
<sequence>MNKIDFNQPGGFPLETETLDFMQATYSLLLNKIGELAGDRSIISGCVTTGTSVSDGLVYVNGELLPFVGGFEQPNVIIVEDTELREFEDTELRTVFYKRYATFGTATVSYPWADFVECIPLNMVAPMLDSKVDTYDFTPLVTLVNAMKFKLDTIAYSAEENVQPDWNETDNTKDGFIKNKPALVSILYKGSYHIGDVLTADAYRTVTFPDVGTSSYMVLGTIISNSSNSADDNDVIVAVREKTNTSFKLTIRETATPIQDINYEYILIPI</sequence>
<protein>
    <submittedName>
        <fullName evidence="1">Uncharacterized protein</fullName>
    </submittedName>
</protein>
<organism evidence="1 2">
    <name type="scientific">Flavobacterium gilvum</name>
    <dbReference type="NCBI Taxonomy" id="1492737"/>
    <lineage>
        <taxon>Bacteria</taxon>
        <taxon>Pseudomonadati</taxon>
        <taxon>Bacteroidota</taxon>
        <taxon>Flavobacteriia</taxon>
        <taxon>Flavobacteriales</taxon>
        <taxon>Flavobacteriaceae</taxon>
        <taxon>Flavobacterium</taxon>
    </lineage>
</organism>
<dbReference type="AlphaFoldDB" id="A0AAC9I3B8"/>
<keyword evidence="2" id="KW-1185">Reference proteome</keyword>